<dbReference type="AlphaFoldDB" id="A0A919K0K3"/>
<evidence type="ECO:0000313" key="3">
    <source>
        <dbReference type="EMBL" id="GIE96619.1"/>
    </source>
</evidence>
<comment type="caution">
    <text evidence="3">The sequence shown here is derived from an EMBL/GenBank/DDBJ whole genome shotgun (WGS) entry which is preliminary data.</text>
</comment>
<gene>
    <name evidence="3" type="ORF">Ari01nite_40840</name>
</gene>
<reference evidence="3" key="1">
    <citation type="submission" date="2021-01" db="EMBL/GenBank/DDBJ databases">
        <title>Whole genome shotgun sequence of Actinoplanes rishiriensis NBRC 108556.</title>
        <authorList>
            <person name="Komaki H."/>
            <person name="Tamura T."/>
        </authorList>
    </citation>
    <scope>NUCLEOTIDE SEQUENCE</scope>
    <source>
        <strain evidence="3">NBRC 108556</strain>
    </source>
</reference>
<feature type="region of interest" description="Disordered" evidence="1">
    <location>
        <begin position="117"/>
        <end position="161"/>
    </location>
</feature>
<dbReference type="EMBL" id="BOMV01000048">
    <property type="protein sequence ID" value="GIE96619.1"/>
    <property type="molecule type" value="Genomic_DNA"/>
</dbReference>
<name>A0A919K0K3_9ACTN</name>
<dbReference type="RefSeq" id="WP_203782861.1">
    <property type="nucleotide sequence ID" value="NZ_BOMV01000048.1"/>
</dbReference>
<organism evidence="3 4">
    <name type="scientific">Paractinoplanes rishiriensis</name>
    <dbReference type="NCBI Taxonomy" id="1050105"/>
    <lineage>
        <taxon>Bacteria</taxon>
        <taxon>Bacillati</taxon>
        <taxon>Actinomycetota</taxon>
        <taxon>Actinomycetes</taxon>
        <taxon>Micromonosporales</taxon>
        <taxon>Micromonosporaceae</taxon>
        <taxon>Paractinoplanes</taxon>
    </lineage>
</organism>
<sequence>MRMKIVVVAGLLILLSGCADKEPVAAPSADERESQAMKYSQCMRDNGVPSFPDPVDGRLQIQIRKGSDLDPDSEAFQKAQETCKPYAPAGLGEQQANGAQQAQMLKFVACMRENGVPNMPDPQPDGRMLIGGPDGGGVDPESPAFQDAQAKCRDQMPAGMR</sequence>
<evidence type="ECO:0000313" key="4">
    <source>
        <dbReference type="Proteomes" id="UP000636960"/>
    </source>
</evidence>
<dbReference type="Proteomes" id="UP000636960">
    <property type="component" value="Unassembled WGS sequence"/>
</dbReference>
<dbReference type="PROSITE" id="PS51257">
    <property type="entry name" value="PROKAR_LIPOPROTEIN"/>
    <property type="match status" value="1"/>
</dbReference>
<keyword evidence="2" id="KW-0732">Signal</keyword>
<proteinExistence type="predicted"/>
<evidence type="ECO:0008006" key="5">
    <source>
        <dbReference type="Google" id="ProtNLM"/>
    </source>
</evidence>
<feature type="signal peptide" evidence="2">
    <location>
        <begin position="1"/>
        <end position="21"/>
    </location>
</feature>
<evidence type="ECO:0000256" key="2">
    <source>
        <dbReference type="SAM" id="SignalP"/>
    </source>
</evidence>
<evidence type="ECO:0000256" key="1">
    <source>
        <dbReference type="SAM" id="MobiDB-lite"/>
    </source>
</evidence>
<protein>
    <recommendedName>
        <fullName evidence="5">Lipoprotein</fullName>
    </recommendedName>
</protein>
<accession>A0A919K0K3</accession>
<feature type="chain" id="PRO_5038821930" description="Lipoprotein" evidence="2">
    <location>
        <begin position="22"/>
        <end position="161"/>
    </location>
</feature>
<keyword evidence="4" id="KW-1185">Reference proteome</keyword>